<protein>
    <submittedName>
        <fullName evidence="1">Uncharacterized protein</fullName>
    </submittedName>
</protein>
<sequence>MTCPRHEDTRTRGVKFREQRKQTLNRHCKRELTTLYLKNTEELLILAANTKTMEEIVLRSEINAITCNRTFILHANALPGKLATMIRSPCLPASVLAPAEDQLLPELFIHQQSILRIKSNNTYVTDQRRDQKKTKQSKLMALF</sequence>
<comment type="caution">
    <text evidence="1">The sequence shown here is derived from an EMBL/GenBank/DDBJ whole genome shotgun (WGS) entry which is preliminary data.</text>
</comment>
<dbReference type="EMBL" id="SPHZ02000002">
    <property type="protein sequence ID" value="KAF0929131.1"/>
    <property type="molecule type" value="Genomic_DNA"/>
</dbReference>
<name>A0A6G1EWZ7_9ORYZ</name>
<dbReference type="Proteomes" id="UP000479710">
    <property type="component" value="Unassembled WGS sequence"/>
</dbReference>
<accession>A0A6G1EWZ7</accession>
<proteinExistence type="predicted"/>
<reference evidence="1 2" key="1">
    <citation type="submission" date="2019-11" db="EMBL/GenBank/DDBJ databases">
        <title>Whole genome sequence of Oryza granulata.</title>
        <authorList>
            <person name="Li W."/>
        </authorList>
    </citation>
    <scope>NUCLEOTIDE SEQUENCE [LARGE SCALE GENOMIC DNA]</scope>
    <source>
        <strain evidence="2">cv. Menghai</strain>
        <tissue evidence="1">Leaf</tissue>
    </source>
</reference>
<keyword evidence="2" id="KW-1185">Reference proteome</keyword>
<dbReference type="AlphaFoldDB" id="A0A6G1EWZ7"/>
<evidence type="ECO:0000313" key="1">
    <source>
        <dbReference type="EMBL" id="KAF0929131.1"/>
    </source>
</evidence>
<evidence type="ECO:0000313" key="2">
    <source>
        <dbReference type="Proteomes" id="UP000479710"/>
    </source>
</evidence>
<gene>
    <name evidence="1" type="ORF">E2562_015229</name>
</gene>
<organism evidence="1 2">
    <name type="scientific">Oryza meyeriana var. granulata</name>
    <dbReference type="NCBI Taxonomy" id="110450"/>
    <lineage>
        <taxon>Eukaryota</taxon>
        <taxon>Viridiplantae</taxon>
        <taxon>Streptophyta</taxon>
        <taxon>Embryophyta</taxon>
        <taxon>Tracheophyta</taxon>
        <taxon>Spermatophyta</taxon>
        <taxon>Magnoliopsida</taxon>
        <taxon>Liliopsida</taxon>
        <taxon>Poales</taxon>
        <taxon>Poaceae</taxon>
        <taxon>BOP clade</taxon>
        <taxon>Oryzoideae</taxon>
        <taxon>Oryzeae</taxon>
        <taxon>Oryzinae</taxon>
        <taxon>Oryza</taxon>
        <taxon>Oryza meyeriana</taxon>
    </lineage>
</organism>